<keyword evidence="1" id="KW-0812">Transmembrane</keyword>
<dbReference type="RefSeq" id="WP_091504412.1">
    <property type="nucleotide sequence ID" value="NZ_CBDRCA010000021.1"/>
</dbReference>
<reference evidence="2 3" key="1">
    <citation type="submission" date="2016-10" db="EMBL/GenBank/DDBJ databases">
        <authorList>
            <person name="de Groot N.N."/>
        </authorList>
    </citation>
    <scope>NUCLEOTIDE SEQUENCE [LARGE SCALE GENOMIC DNA]</scope>
    <source>
        <strain evidence="2 3">DSM 44468</strain>
    </source>
</reference>
<sequence>MSRTSPDQHSFRSLKWLAGAYLSLGVLALAAIVLLRGDPAQVNDAVWIRALIVLITAVVLVLLTNRAARGSAGALRRLRIISVVVPVAIAVLVALPGLFPLWMRLEQGLCGLVMVGYAIVAHRAGR</sequence>
<feature type="transmembrane region" description="Helical" evidence="1">
    <location>
        <begin position="47"/>
        <end position="68"/>
    </location>
</feature>
<keyword evidence="1" id="KW-1133">Transmembrane helix</keyword>
<proteinExistence type="predicted"/>
<dbReference type="EMBL" id="FORP01000002">
    <property type="protein sequence ID" value="SFI88727.1"/>
    <property type="molecule type" value="Genomic_DNA"/>
</dbReference>
<keyword evidence="1" id="KW-0472">Membrane</keyword>
<dbReference type="AlphaFoldDB" id="A0A1I3LVK8"/>
<protein>
    <submittedName>
        <fullName evidence="2">Uncharacterized protein</fullName>
    </submittedName>
</protein>
<name>A0A1I3LVK8_9PSEU</name>
<dbReference type="Proteomes" id="UP000199025">
    <property type="component" value="Unassembled WGS sequence"/>
</dbReference>
<dbReference type="STRING" id="115433.SAMN05421835_10261"/>
<keyword evidence="3" id="KW-1185">Reference proteome</keyword>
<dbReference type="OrthoDB" id="4230291at2"/>
<evidence type="ECO:0000313" key="2">
    <source>
        <dbReference type="EMBL" id="SFI88727.1"/>
    </source>
</evidence>
<organism evidence="2 3">
    <name type="scientific">Amycolatopsis sacchari</name>
    <dbReference type="NCBI Taxonomy" id="115433"/>
    <lineage>
        <taxon>Bacteria</taxon>
        <taxon>Bacillati</taxon>
        <taxon>Actinomycetota</taxon>
        <taxon>Actinomycetes</taxon>
        <taxon>Pseudonocardiales</taxon>
        <taxon>Pseudonocardiaceae</taxon>
        <taxon>Amycolatopsis</taxon>
    </lineage>
</organism>
<evidence type="ECO:0000313" key="3">
    <source>
        <dbReference type="Proteomes" id="UP000199025"/>
    </source>
</evidence>
<feature type="transmembrane region" description="Helical" evidence="1">
    <location>
        <begin position="80"/>
        <end position="99"/>
    </location>
</feature>
<evidence type="ECO:0000256" key="1">
    <source>
        <dbReference type="SAM" id="Phobius"/>
    </source>
</evidence>
<accession>A0A1I3LVK8</accession>
<feature type="transmembrane region" description="Helical" evidence="1">
    <location>
        <begin position="16"/>
        <end position="35"/>
    </location>
</feature>
<gene>
    <name evidence="2" type="ORF">SAMN05421835_10261</name>
</gene>